<dbReference type="AlphaFoldDB" id="A0A183F182"/>
<proteinExistence type="predicted"/>
<protein>
    <submittedName>
        <fullName evidence="5">DRBM domain-containing protein</fullName>
    </submittedName>
</protein>
<feature type="region of interest" description="Disordered" evidence="1">
    <location>
        <begin position="61"/>
        <end position="96"/>
    </location>
</feature>
<feature type="compositionally biased region" description="Basic and acidic residues" evidence="1">
    <location>
        <begin position="80"/>
        <end position="96"/>
    </location>
</feature>
<dbReference type="InterPro" id="IPR014720">
    <property type="entry name" value="dsRBD_dom"/>
</dbReference>
<organism evidence="5">
    <name type="scientific">Gongylonema pulchrum</name>
    <dbReference type="NCBI Taxonomy" id="637853"/>
    <lineage>
        <taxon>Eukaryota</taxon>
        <taxon>Metazoa</taxon>
        <taxon>Ecdysozoa</taxon>
        <taxon>Nematoda</taxon>
        <taxon>Chromadorea</taxon>
        <taxon>Rhabditida</taxon>
        <taxon>Spirurina</taxon>
        <taxon>Spiruromorpha</taxon>
        <taxon>Spiruroidea</taxon>
        <taxon>Gongylonematidae</taxon>
        <taxon>Gongylonema</taxon>
    </lineage>
</organism>
<dbReference type="EMBL" id="UYRT01116401">
    <property type="protein sequence ID" value="VDN49753.1"/>
    <property type="molecule type" value="Genomic_DNA"/>
</dbReference>
<evidence type="ECO:0000313" key="5">
    <source>
        <dbReference type="WBParaSite" id="GPUH_0002700301-mRNA-1"/>
    </source>
</evidence>
<dbReference type="Proteomes" id="UP000271098">
    <property type="component" value="Unassembled WGS sequence"/>
</dbReference>
<dbReference type="SUPFAM" id="SSF54768">
    <property type="entry name" value="dsRNA-binding domain-like"/>
    <property type="match status" value="1"/>
</dbReference>
<evidence type="ECO:0000259" key="2">
    <source>
        <dbReference type="Pfam" id="PF00035"/>
    </source>
</evidence>
<dbReference type="OrthoDB" id="10056847at2759"/>
<evidence type="ECO:0000313" key="4">
    <source>
        <dbReference type="Proteomes" id="UP000271098"/>
    </source>
</evidence>
<reference evidence="5" key="1">
    <citation type="submission" date="2016-06" db="UniProtKB">
        <authorList>
            <consortium name="WormBaseParasite"/>
        </authorList>
    </citation>
    <scope>IDENTIFICATION</scope>
</reference>
<dbReference type="Gene3D" id="3.30.160.20">
    <property type="match status" value="1"/>
</dbReference>
<keyword evidence="4" id="KW-1185">Reference proteome</keyword>
<dbReference type="CDD" id="cd00048">
    <property type="entry name" value="DSRM_SF"/>
    <property type="match status" value="1"/>
</dbReference>
<reference evidence="3 4" key="2">
    <citation type="submission" date="2018-11" db="EMBL/GenBank/DDBJ databases">
        <authorList>
            <consortium name="Pathogen Informatics"/>
        </authorList>
    </citation>
    <scope>NUCLEOTIDE SEQUENCE [LARGE SCALE GENOMIC DNA]</scope>
</reference>
<evidence type="ECO:0000256" key="1">
    <source>
        <dbReference type="SAM" id="MobiDB-lite"/>
    </source>
</evidence>
<feature type="domain" description="DRBM" evidence="2">
    <location>
        <begin position="20"/>
        <end position="69"/>
    </location>
</feature>
<dbReference type="Pfam" id="PF00035">
    <property type="entry name" value="dsrm"/>
    <property type="match status" value="1"/>
</dbReference>
<sequence length="96" mass="11128">MVGDFEKREENTDLLAMNWVGKVNERCQKFRLPNPMYNVEEEGPGNQRTFTAICIVGNTETKAQAKTKRVKNPTSPILKQKLEKKNNENKSRFQKN</sequence>
<evidence type="ECO:0000313" key="3">
    <source>
        <dbReference type="EMBL" id="VDN49753.1"/>
    </source>
</evidence>
<dbReference type="WBParaSite" id="GPUH_0002700301-mRNA-1">
    <property type="protein sequence ID" value="GPUH_0002700301-mRNA-1"/>
    <property type="gene ID" value="GPUH_0002700301"/>
</dbReference>
<gene>
    <name evidence="3" type="ORF">GPUH_LOCUS26974</name>
</gene>
<accession>A0A183F182</accession>
<name>A0A183F182_9BILA</name>